<evidence type="ECO:0000259" key="1">
    <source>
        <dbReference type="Pfam" id="PF07883"/>
    </source>
</evidence>
<feature type="domain" description="Cupin type-2" evidence="1">
    <location>
        <begin position="41"/>
        <end position="111"/>
    </location>
</feature>
<protein>
    <submittedName>
        <fullName evidence="2">Cupin domain-containing protein</fullName>
    </submittedName>
</protein>
<dbReference type="Gene3D" id="2.60.120.10">
    <property type="entry name" value="Jelly Rolls"/>
    <property type="match status" value="1"/>
</dbReference>
<accession>A0A9X3MZG8</accession>
<evidence type="ECO:0000313" key="2">
    <source>
        <dbReference type="EMBL" id="MDA0165387.1"/>
    </source>
</evidence>
<reference evidence="2" key="1">
    <citation type="submission" date="2022-10" db="EMBL/GenBank/DDBJ databases">
        <title>The WGS of Solirubrobacter ginsenosidimutans DSM 21036.</title>
        <authorList>
            <person name="Jiang Z."/>
        </authorList>
    </citation>
    <scope>NUCLEOTIDE SEQUENCE</scope>
    <source>
        <strain evidence="2">DSM 21036</strain>
    </source>
</reference>
<dbReference type="InterPro" id="IPR013096">
    <property type="entry name" value="Cupin_2"/>
</dbReference>
<organism evidence="2 3">
    <name type="scientific">Solirubrobacter ginsenosidimutans</name>
    <dbReference type="NCBI Taxonomy" id="490573"/>
    <lineage>
        <taxon>Bacteria</taxon>
        <taxon>Bacillati</taxon>
        <taxon>Actinomycetota</taxon>
        <taxon>Thermoleophilia</taxon>
        <taxon>Solirubrobacterales</taxon>
        <taxon>Solirubrobacteraceae</taxon>
        <taxon>Solirubrobacter</taxon>
    </lineage>
</organism>
<dbReference type="AlphaFoldDB" id="A0A9X3MZG8"/>
<dbReference type="SUPFAM" id="SSF51182">
    <property type="entry name" value="RmlC-like cupins"/>
    <property type="match status" value="1"/>
</dbReference>
<proteinExistence type="predicted"/>
<sequence length="153" mass="17001">MKTHNIFKPAFDYDPDDPDGFRAGCDRFGPKIGASRIGCSVYELPPGQALCPYHYEGDEEWIVVLEGHPSVRHPDGTDVLDPGDTAAFPVGPEGAHKIFNASGEVTRFLMLSTKDEVWYTVYPDSNKMQVGNGRERAMVRLGENLDYYDGELS</sequence>
<dbReference type="InterPro" id="IPR014710">
    <property type="entry name" value="RmlC-like_jellyroll"/>
</dbReference>
<evidence type="ECO:0000313" key="3">
    <source>
        <dbReference type="Proteomes" id="UP001149140"/>
    </source>
</evidence>
<dbReference type="InterPro" id="IPR011051">
    <property type="entry name" value="RmlC_Cupin_sf"/>
</dbReference>
<dbReference type="RefSeq" id="WP_270044645.1">
    <property type="nucleotide sequence ID" value="NZ_JAPDOD010000046.1"/>
</dbReference>
<keyword evidence="3" id="KW-1185">Reference proteome</keyword>
<gene>
    <name evidence="2" type="ORF">OM076_34275</name>
</gene>
<dbReference type="Pfam" id="PF07883">
    <property type="entry name" value="Cupin_2"/>
    <property type="match status" value="1"/>
</dbReference>
<dbReference type="EMBL" id="JAPDOD010000046">
    <property type="protein sequence ID" value="MDA0165387.1"/>
    <property type="molecule type" value="Genomic_DNA"/>
</dbReference>
<dbReference type="Proteomes" id="UP001149140">
    <property type="component" value="Unassembled WGS sequence"/>
</dbReference>
<name>A0A9X3MZG8_9ACTN</name>
<comment type="caution">
    <text evidence="2">The sequence shown here is derived from an EMBL/GenBank/DDBJ whole genome shotgun (WGS) entry which is preliminary data.</text>
</comment>